<dbReference type="STRING" id="286115.A0A507D767"/>
<evidence type="ECO:0000256" key="3">
    <source>
        <dbReference type="ARBA" id="ARBA00023054"/>
    </source>
</evidence>
<dbReference type="VEuPathDB" id="FungiDB:SeMB42_g04285"/>
<dbReference type="PROSITE" id="PS51721">
    <property type="entry name" value="G_CP"/>
    <property type="match status" value="1"/>
</dbReference>
<reference evidence="11 12" key="1">
    <citation type="journal article" date="2019" name="Sci. Rep.">
        <title>Comparative genomics of chytrid fungi reveal insights into the obligate biotrophic and pathogenic lifestyle of Synchytrium endobioticum.</title>
        <authorList>
            <person name="van de Vossenberg B.T.L.H."/>
            <person name="Warris S."/>
            <person name="Nguyen H.D.T."/>
            <person name="van Gent-Pelzer M.P.E."/>
            <person name="Joly D.L."/>
            <person name="van de Geest H.C."/>
            <person name="Bonants P.J.M."/>
            <person name="Smith D.S."/>
            <person name="Levesque C.A."/>
            <person name="van der Lee T.A.J."/>
        </authorList>
    </citation>
    <scope>NUCLEOTIDE SEQUENCE [LARGE SCALE GENOMIC DNA]</scope>
    <source>
        <strain evidence="10 12">LEV6574</strain>
        <strain evidence="9 11">MB42</strain>
    </source>
</reference>
<dbReference type="InterPro" id="IPR014813">
    <property type="entry name" value="Gnl3_N_dom"/>
</dbReference>
<keyword evidence="11" id="KW-1185">Reference proteome</keyword>
<feature type="domain" description="CP-type G" evidence="8">
    <location>
        <begin position="156"/>
        <end position="340"/>
    </location>
</feature>
<dbReference type="GO" id="GO:0005730">
    <property type="term" value="C:nucleolus"/>
    <property type="evidence" value="ECO:0007669"/>
    <property type="project" value="TreeGrafter"/>
</dbReference>
<dbReference type="FunFam" id="3.40.50.300:FF:000493">
    <property type="entry name" value="Guanine nucleotide-binding protein-like 3-like protein"/>
    <property type="match status" value="1"/>
</dbReference>
<feature type="compositionally biased region" description="Basic residues" evidence="7">
    <location>
        <begin position="1"/>
        <end position="32"/>
    </location>
</feature>
<proteinExistence type="predicted"/>
<dbReference type="SUPFAM" id="SSF52540">
    <property type="entry name" value="P-loop containing nucleoside triphosphate hydrolases"/>
    <property type="match status" value="1"/>
</dbReference>
<feature type="coiled-coil region" evidence="6">
    <location>
        <begin position="58"/>
        <end position="92"/>
    </location>
</feature>
<keyword evidence="2" id="KW-0547">Nucleotide-binding</keyword>
<feature type="region of interest" description="Disordered" evidence="7">
    <location>
        <begin position="1"/>
        <end position="52"/>
    </location>
</feature>
<evidence type="ECO:0000313" key="10">
    <source>
        <dbReference type="EMBL" id="TPX47314.1"/>
    </source>
</evidence>
<dbReference type="InterPro" id="IPR006073">
    <property type="entry name" value="GTP-bd"/>
</dbReference>
<dbReference type="EMBL" id="QEAM01000080">
    <property type="protein sequence ID" value="TPX47314.1"/>
    <property type="molecule type" value="Genomic_DNA"/>
</dbReference>
<comment type="caution">
    <text evidence="10">The sequence shown here is derived from an EMBL/GenBank/DDBJ whole genome shotgun (WGS) entry which is preliminary data.</text>
</comment>
<dbReference type="OrthoDB" id="10266128at2759"/>
<dbReference type="PRINTS" id="PR00326">
    <property type="entry name" value="GTP1OBG"/>
</dbReference>
<dbReference type="CDD" id="cd00882">
    <property type="entry name" value="Ras_like_GTPase"/>
    <property type="match status" value="1"/>
</dbReference>
<dbReference type="GO" id="GO:0005525">
    <property type="term" value="F:GTP binding"/>
    <property type="evidence" value="ECO:0007669"/>
    <property type="project" value="UniProtKB-KW"/>
</dbReference>
<dbReference type="InterPro" id="IPR050755">
    <property type="entry name" value="TRAFAC_YlqF/YawG_RiboMat"/>
</dbReference>
<evidence type="ECO:0000256" key="5">
    <source>
        <dbReference type="ARBA" id="ARBA00023242"/>
    </source>
</evidence>
<accession>A0A507D767</accession>
<keyword evidence="3 6" id="KW-0175">Coiled coil</keyword>
<evidence type="ECO:0000256" key="7">
    <source>
        <dbReference type="SAM" id="MobiDB-lite"/>
    </source>
</evidence>
<evidence type="ECO:0000256" key="2">
    <source>
        <dbReference type="ARBA" id="ARBA00022741"/>
    </source>
</evidence>
<dbReference type="InterPro" id="IPR030378">
    <property type="entry name" value="G_CP_dom"/>
</dbReference>
<organism evidence="10 12">
    <name type="scientific">Synchytrium endobioticum</name>
    <dbReference type="NCBI Taxonomy" id="286115"/>
    <lineage>
        <taxon>Eukaryota</taxon>
        <taxon>Fungi</taxon>
        <taxon>Fungi incertae sedis</taxon>
        <taxon>Chytridiomycota</taxon>
        <taxon>Chytridiomycota incertae sedis</taxon>
        <taxon>Chytridiomycetes</taxon>
        <taxon>Synchytriales</taxon>
        <taxon>Synchytriaceae</taxon>
        <taxon>Synchytrium</taxon>
    </lineage>
</organism>
<sequence length="490" mass="54723">MVPKKIKSKRQTAAHKYKVARKVREHNRKVRKEAKNNTHSKSTKLKKDPGIPSLFPYKEKLLHQIAASKKQAEEEKERQKLARHALQNKNRNISSANDDDDALASLLESANERGETFDLGNLQITNPQANYTDEEVPMLVEAAVSGSKDNSRKAYSREFKKVVDAADVILEVLDARDPLGCRAKHIEEMILSSGSHKRLVLILNKIDLVPKEIVQSWLKYLRQEFPTLAFKSNTQSQRHNLGQARTQGPSSDALTTSSECIGADSLVKLLKNYCRHGDVKTGISVGVVGFPNVGKSSVINSLKRSKVCQVGPTPGVTKSSQEIHLDKNIKLLDCPGIVFSKSDGSAAEEADVVLRNCVKVNLVTDPIAPVERIIERCKREQLMLYYKVPAFLDVKDFLLQLAKLRGRLRKGGIPDLESAARSVLNDWNAGRIPYYCIPPERKSEISSSLVAEWAQEFRLPEIVSVEADELGSYFNSRQSIMGAMEVDDKE</sequence>
<dbReference type="PANTHER" id="PTHR11089">
    <property type="entry name" value="GTP-BINDING PROTEIN-RELATED"/>
    <property type="match status" value="1"/>
</dbReference>
<dbReference type="InterPro" id="IPR023179">
    <property type="entry name" value="GTP-bd_ortho_bundle_sf"/>
</dbReference>
<keyword evidence="4" id="KW-0342">GTP-binding</keyword>
<evidence type="ECO:0000256" key="4">
    <source>
        <dbReference type="ARBA" id="ARBA00023134"/>
    </source>
</evidence>
<evidence type="ECO:0000259" key="8">
    <source>
        <dbReference type="PROSITE" id="PS51721"/>
    </source>
</evidence>
<dbReference type="InterPro" id="IPR027417">
    <property type="entry name" value="P-loop_NTPase"/>
</dbReference>
<evidence type="ECO:0000256" key="6">
    <source>
        <dbReference type="SAM" id="Coils"/>
    </source>
</evidence>
<dbReference type="Pfam" id="PF08701">
    <property type="entry name" value="GN3L_Grn1"/>
    <property type="match status" value="1"/>
</dbReference>
<evidence type="ECO:0000313" key="11">
    <source>
        <dbReference type="Proteomes" id="UP000317494"/>
    </source>
</evidence>
<gene>
    <name evidence="10" type="ORF">SeLEV6574_g02722</name>
    <name evidence="9" type="ORF">SeMB42_g04285</name>
</gene>
<evidence type="ECO:0000256" key="1">
    <source>
        <dbReference type="ARBA" id="ARBA00004123"/>
    </source>
</evidence>
<dbReference type="PANTHER" id="PTHR11089:SF30">
    <property type="entry name" value="GUANINE NUCLEOTIDE-BINDING PROTEIN-LIKE 3 HOMOLOG"/>
    <property type="match status" value="1"/>
</dbReference>
<comment type="subcellular location">
    <subcellularLocation>
        <location evidence="1">Nucleus</location>
    </subcellularLocation>
</comment>
<dbReference type="Proteomes" id="UP000320475">
    <property type="component" value="Unassembled WGS sequence"/>
</dbReference>
<dbReference type="Gene3D" id="1.10.1580.10">
    <property type="match status" value="1"/>
</dbReference>
<dbReference type="EMBL" id="QEAN01000170">
    <property type="protein sequence ID" value="TPX44550.1"/>
    <property type="molecule type" value="Genomic_DNA"/>
</dbReference>
<evidence type="ECO:0000313" key="12">
    <source>
        <dbReference type="Proteomes" id="UP000320475"/>
    </source>
</evidence>
<dbReference type="AlphaFoldDB" id="A0A507D767"/>
<protein>
    <recommendedName>
        <fullName evidence="8">CP-type G domain-containing protein</fullName>
    </recommendedName>
</protein>
<dbReference type="Pfam" id="PF01926">
    <property type="entry name" value="MMR_HSR1"/>
    <property type="match status" value="1"/>
</dbReference>
<name>A0A507D767_9FUNG</name>
<evidence type="ECO:0000313" key="9">
    <source>
        <dbReference type="EMBL" id="TPX44550.1"/>
    </source>
</evidence>
<dbReference type="Proteomes" id="UP000317494">
    <property type="component" value="Unassembled WGS sequence"/>
</dbReference>
<keyword evidence="5" id="KW-0539">Nucleus</keyword>
<dbReference type="Gene3D" id="3.40.50.300">
    <property type="entry name" value="P-loop containing nucleotide triphosphate hydrolases"/>
    <property type="match status" value="1"/>
</dbReference>
<dbReference type="FunFam" id="1.10.1580.10:FF:000002">
    <property type="entry name" value="Guanine nucleotide-binding protein-like 3 (nucleolar)-like"/>
    <property type="match status" value="1"/>
</dbReference>
<dbReference type="CDD" id="cd04178">
    <property type="entry name" value="Nucleostemin_like"/>
    <property type="match status" value="1"/>
</dbReference>